<protein>
    <recommendedName>
        <fullName evidence="3">PH domain-containing protein</fullName>
    </recommendedName>
</protein>
<proteinExistence type="predicted"/>
<gene>
    <name evidence="1" type="ORF">N7505_008819</name>
</gene>
<reference evidence="1 2" key="1">
    <citation type="journal article" date="2023" name="IMA Fungus">
        <title>Comparative genomic study of the Penicillium genus elucidates a diverse pangenome and 15 lateral gene transfer events.</title>
        <authorList>
            <person name="Petersen C."/>
            <person name="Sorensen T."/>
            <person name="Nielsen M.R."/>
            <person name="Sondergaard T.E."/>
            <person name="Sorensen J.L."/>
            <person name="Fitzpatrick D.A."/>
            <person name="Frisvad J.C."/>
            <person name="Nielsen K.L."/>
        </authorList>
    </citation>
    <scope>NUCLEOTIDE SEQUENCE [LARGE SCALE GENOMIC DNA]</scope>
    <source>
        <strain evidence="1 2">IBT 3361</strain>
    </source>
</reference>
<evidence type="ECO:0000313" key="2">
    <source>
        <dbReference type="Proteomes" id="UP001220256"/>
    </source>
</evidence>
<organism evidence="1 2">
    <name type="scientific">Penicillium chrysogenum</name>
    <name type="common">Penicillium notatum</name>
    <dbReference type="NCBI Taxonomy" id="5076"/>
    <lineage>
        <taxon>Eukaryota</taxon>
        <taxon>Fungi</taxon>
        <taxon>Dikarya</taxon>
        <taxon>Ascomycota</taxon>
        <taxon>Pezizomycotina</taxon>
        <taxon>Eurotiomycetes</taxon>
        <taxon>Eurotiomycetidae</taxon>
        <taxon>Eurotiales</taxon>
        <taxon>Aspergillaceae</taxon>
        <taxon>Penicillium</taxon>
        <taxon>Penicillium chrysogenum species complex</taxon>
    </lineage>
</organism>
<evidence type="ECO:0000313" key="1">
    <source>
        <dbReference type="EMBL" id="KAJ5261952.1"/>
    </source>
</evidence>
<name>A0ABQ8WB39_PENCH</name>
<accession>A0ABQ8WB39</accession>
<sequence length="255" mass="28826">MTTESLNASPFYAYIVNVDRDTWRSLITFASFELANAWWRAIQEASSKREYASFRRLSPHLFTYSKNDLGDQAAKCLNDNEPTSSFRGKMFFTYLPDLGTGDRPRLWPLPSLPQRDPISGHTFFIRSKATPHLYWYAKNNRVGASATARTAFVIEKADDDRRQCHFPDYPVVLISKDRIRISPAFSSGNHTHVFPAHDGHLHIGSDSGNLYFRDLESGFSTWDFTLGGPGSSALADAASQVSVFRNKFGDVWELV</sequence>
<keyword evidence="2" id="KW-1185">Reference proteome</keyword>
<evidence type="ECO:0008006" key="3">
    <source>
        <dbReference type="Google" id="ProtNLM"/>
    </source>
</evidence>
<dbReference type="EMBL" id="JAPVEB010000006">
    <property type="protein sequence ID" value="KAJ5261952.1"/>
    <property type="molecule type" value="Genomic_DNA"/>
</dbReference>
<comment type="caution">
    <text evidence="1">The sequence shown here is derived from an EMBL/GenBank/DDBJ whole genome shotgun (WGS) entry which is preliminary data.</text>
</comment>
<dbReference type="Proteomes" id="UP001220256">
    <property type="component" value="Unassembled WGS sequence"/>
</dbReference>